<dbReference type="InterPro" id="IPR016162">
    <property type="entry name" value="Ald_DH_N"/>
</dbReference>
<reference evidence="4 5" key="1">
    <citation type="submission" date="2022-10" db="EMBL/GenBank/DDBJ databases">
        <title>The complete genomes of actinobacterial strains from the NBC collection.</title>
        <authorList>
            <person name="Joergensen T.S."/>
            <person name="Alvarez Arevalo M."/>
            <person name="Sterndorff E.B."/>
            <person name="Faurdal D."/>
            <person name="Vuksanovic O."/>
            <person name="Mourched A.-S."/>
            <person name="Charusanti P."/>
            <person name="Shaw S."/>
            <person name="Blin K."/>
            <person name="Weber T."/>
        </authorList>
    </citation>
    <scope>NUCLEOTIDE SEQUENCE [LARGE SCALE GENOMIC DNA]</scope>
    <source>
        <strain evidence="4 5">NBC 01752</strain>
    </source>
</reference>
<organism evidence="4 5">
    <name type="scientific">Streptomyces phaeochromogenes</name>
    <dbReference type="NCBI Taxonomy" id="1923"/>
    <lineage>
        <taxon>Bacteria</taxon>
        <taxon>Bacillati</taxon>
        <taxon>Actinomycetota</taxon>
        <taxon>Actinomycetes</taxon>
        <taxon>Kitasatosporales</taxon>
        <taxon>Streptomycetaceae</taxon>
        <taxon>Streptomyces</taxon>
        <taxon>Streptomyces phaeochromogenes group</taxon>
    </lineage>
</organism>
<dbReference type="InterPro" id="IPR015590">
    <property type="entry name" value="Aldehyde_DH_dom"/>
</dbReference>
<dbReference type="EMBL" id="CP109135">
    <property type="protein sequence ID" value="WSD21278.1"/>
    <property type="molecule type" value="Genomic_DNA"/>
</dbReference>
<evidence type="ECO:0000313" key="4">
    <source>
        <dbReference type="EMBL" id="WSD21278.1"/>
    </source>
</evidence>
<keyword evidence="1" id="KW-0560">Oxidoreductase</keyword>
<dbReference type="Gene3D" id="3.40.605.10">
    <property type="entry name" value="Aldehyde Dehydrogenase, Chain A, domain 1"/>
    <property type="match status" value="1"/>
</dbReference>
<dbReference type="InterPro" id="IPR016161">
    <property type="entry name" value="Ald_DH/histidinol_DH"/>
</dbReference>
<gene>
    <name evidence="4" type="ORF">OHB35_53110</name>
</gene>
<dbReference type="SUPFAM" id="SSF53720">
    <property type="entry name" value="ALDH-like"/>
    <property type="match status" value="1"/>
</dbReference>
<feature type="domain" description="Aldehyde dehydrogenase" evidence="3">
    <location>
        <begin position="30"/>
        <end position="354"/>
    </location>
</feature>
<dbReference type="PANTHER" id="PTHR11699">
    <property type="entry name" value="ALDEHYDE DEHYDROGENASE-RELATED"/>
    <property type="match status" value="1"/>
</dbReference>
<dbReference type="RefSeq" id="WP_326762815.1">
    <property type="nucleotide sequence ID" value="NZ_CP109135.1"/>
</dbReference>
<dbReference type="InterPro" id="IPR016163">
    <property type="entry name" value="Ald_DH_C"/>
</dbReference>
<dbReference type="InterPro" id="IPR016160">
    <property type="entry name" value="Ald_DH_CS_CYS"/>
</dbReference>
<dbReference type="Pfam" id="PF00171">
    <property type="entry name" value="Aldedh"/>
    <property type="match status" value="1"/>
</dbReference>
<sequence>MTTVRDTGTDGSRLLRLAADLAAAEHIDTCRAELLEVLTRYESFETATDEIDRSLDTLRNLHREVPGLRTARAGRTAVFLPVNLPLYSLVLFAAVPSLAADSVTVRGPAATAEWHAQVLAVSGLGRYFPRLELVHTTRRTFIQDRVRDAATVIFTGRYENAEEVRRECPGALFLFEGSGPNPVVVGPRADLDASFERIVTARLFNGGQDCAGPDAYLVHTTRAEELLARLLATLAALPTGSYRDPLVRVGPVLNRGPLRDLAQRLDEVAHDVVIGGCIDMGTATVQPTVIVRPLSRHDRLVEFFAPVFYVLCYGGPAELEAFFARDEYTSRAMYASFFGEDVPALLYANSTVLTGRTVLDVERGNDPYRGYGPRANYVARGGPARRATTHAARPIPEAAHQGWR</sequence>
<evidence type="ECO:0000256" key="1">
    <source>
        <dbReference type="ARBA" id="ARBA00023002"/>
    </source>
</evidence>
<dbReference type="Gene3D" id="3.40.309.10">
    <property type="entry name" value="Aldehyde Dehydrogenase, Chain A, domain 2"/>
    <property type="match status" value="1"/>
</dbReference>
<evidence type="ECO:0000259" key="3">
    <source>
        <dbReference type="Pfam" id="PF00171"/>
    </source>
</evidence>
<keyword evidence="5" id="KW-1185">Reference proteome</keyword>
<evidence type="ECO:0000313" key="5">
    <source>
        <dbReference type="Proteomes" id="UP001340816"/>
    </source>
</evidence>
<dbReference type="PROSITE" id="PS00070">
    <property type="entry name" value="ALDEHYDE_DEHYDR_CYS"/>
    <property type="match status" value="1"/>
</dbReference>
<dbReference type="Proteomes" id="UP001340816">
    <property type="component" value="Chromosome"/>
</dbReference>
<evidence type="ECO:0000256" key="2">
    <source>
        <dbReference type="SAM" id="MobiDB-lite"/>
    </source>
</evidence>
<proteinExistence type="predicted"/>
<feature type="compositionally biased region" description="Low complexity" evidence="2">
    <location>
        <begin position="382"/>
        <end position="394"/>
    </location>
</feature>
<protein>
    <submittedName>
        <fullName evidence="4">Aldehyde dehydrogenase family protein</fullName>
    </submittedName>
</protein>
<accession>A0ABZ1HVD4</accession>
<name>A0ABZ1HVD4_STRPH</name>
<feature type="region of interest" description="Disordered" evidence="2">
    <location>
        <begin position="382"/>
        <end position="404"/>
    </location>
</feature>